<gene>
    <name evidence="1" type="ORF">Adt_30687</name>
</gene>
<evidence type="ECO:0000313" key="1">
    <source>
        <dbReference type="EMBL" id="KAL2485931.1"/>
    </source>
</evidence>
<comment type="caution">
    <text evidence="1">The sequence shown here is derived from an EMBL/GenBank/DDBJ whole genome shotgun (WGS) entry which is preliminary data.</text>
</comment>
<sequence length="104" mass="11872">MLKELQQGSRFCEQMKRGYWQMVLNSGRPNRLAMDAWSTVQHPKKQQEPRSSMRALFLGDPGTKNECSGTSVFLPKRFGTPTETRKKSGHNLILVSSVYVLVQE</sequence>
<name>A0ABD1RBX8_9LAMI</name>
<dbReference type="Proteomes" id="UP001604336">
    <property type="component" value="Unassembled WGS sequence"/>
</dbReference>
<proteinExistence type="predicted"/>
<reference evidence="2" key="1">
    <citation type="submission" date="2024-07" db="EMBL/GenBank/DDBJ databases">
        <title>Two chromosome-level genome assemblies of Korean endemic species Abeliophyllum distichum and Forsythia ovata (Oleaceae).</title>
        <authorList>
            <person name="Jang H."/>
        </authorList>
    </citation>
    <scope>NUCLEOTIDE SEQUENCE [LARGE SCALE GENOMIC DNA]</scope>
</reference>
<dbReference type="PANTHER" id="PTHR33356">
    <property type="entry name" value="TIP41-LIKE PROTEIN"/>
    <property type="match status" value="1"/>
</dbReference>
<dbReference type="AlphaFoldDB" id="A0ABD1RBX8"/>
<protein>
    <submittedName>
        <fullName evidence="1">Uncharacterized protein</fullName>
    </submittedName>
</protein>
<dbReference type="EMBL" id="JBFOLK010000009">
    <property type="protein sequence ID" value="KAL2485931.1"/>
    <property type="molecule type" value="Genomic_DNA"/>
</dbReference>
<keyword evidence="2" id="KW-1185">Reference proteome</keyword>
<dbReference type="PANTHER" id="PTHR33356:SF5">
    <property type="entry name" value="TIP41-LIKE PROTEIN"/>
    <property type="match status" value="1"/>
</dbReference>
<organism evidence="1 2">
    <name type="scientific">Abeliophyllum distichum</name>
    <dbReference type="NCBI Taxonomy" id="126358"/>
    <lineage>
        <taxon>Eukaryota</taxon>
        <taxon>Viridiplantae</taxon>
        <taxon>Streptophyta</taxon>
        <taxon>Embryophyta</taxon>
        <taxon>Tracheophyta</taxon>
        <taxon>Spermatophyta</taxon>
        <taxon>Magnoliopsida</taxon>
        <taxon>eudicotyledons</taxon>
        <taxon>Gunneridae</taxon>
        <taxon>Pentapetalae</taxon>
        <taxon>asterids</taxon>
        <taxon>lamiids</taxon>
        <taxon>Lamiales</taxon>
        <taxon>Oleaceae</taxon>
        <taxon>Forsythieae</taxon>
        <taxon>Abeliophyllum</taxon>
    </lineage>
</organism>
<accession>A0ABD1RBX8</accession>
<evidence type="ECO:0000313" key="2">
    <source>
        <dbReference type="Proteomes" id="UP001604336"/>
    </source>
</evidence>